<evidence type="ECO:0000256" key="17">
    <source>
        <dbReference type="PIRSR" id="PIRSR603561-1"/>
    </source>
</evidence>
<comment type="cofactor">
    <cofactor evidence="1 18">
        <name>Mg(2+)</name>
        <dbReference type="ChEBI" id="CHEBI:18420"/>
    </cofactor>
</comment>
<feature type="binding site" evidence="17">
    <location>
        <position position="28"/>
    </location>
    <ligand>
        <name>8-oxo-dGTP</name>
        <dbReference type="ChEBI" id="CHEBI:77896"/>
    </ligand>
</feature>
<comment type="similarity">
    <text evidence="2">Belongs to the Nudix hydrolase family.</text>
</comment>
<gene>
    <name evidence="20" type="primary">mutT</name>
    <name evidence="20" type="ORF">Q8A57_03490</name>
</gene>
<dbReference type="GO" id="GO:0006281">
    <property type="term" value="P:DNA repair"/>
    <property type="evidence" value="ECO:0007669"/>
    <property type="project" value="UniProtKB-KW"/>
</dbReference>
<feature type="binding site" evidence="17">
    <location>
        <begin position="34"/>
        <end position="37"/>
    </location>
    <ligand>
        <name>8-oxo-dGTP</name>
        <dbReference type="ChEBI" id="CHEBI:77896"/>
    </ligand>
</feature>
<dbReference type="GO" id="GO:0006260">
    <property type="term" value="P:DNA replication"/>
    <property type="evidence" value="ECO:0007669"/>
    <property type="project" value="UniProtKB-KW"/>
</dbReference>
<protein>
    <recommendedName>
        <fullName evidence="13">8-oxo-dGTP diphosphatase</fullName>
        <ecNumber evidence="12">3.6.1.55</ecNumber>
    </recommendedName>
    <alternativeName>
        <fullName evidence="16">7,8-dihydro-8-oxoguanine-triphosphatase</fullName>
    </alternativeName>
    <alternativeName>
        <fullName evidence="15">Mutator protein MutT</fullName>
    </alternativeName>
    <alternativeName>
        <fullName evidence="14">dGTP pyrophosphohydrolase</fullName>
    </alternativeName>
</protein>
<dbReference type="Gene3D" id="3.90.79.10">
    <property type="entry name" value="Nucleoside Triphosphate Pyrophosphohydrolase"/>
    <property type="match status" value="1"/>
</dbReference>
<feature type="binding site" evidence="18">
    <location>
        <position position="37"/>
    </location>
    <ligand>
        <name>Mg(2+)</name>
        <dbReference type="ChEBI" id="CHEBI:18420"/>
    </ligand>
</feature>
<organism evidence="20 21">
    <name type="scientific">Porticoccus litoralis</name>
    <dbReference type="NCBI Taxonomy" id="434086"/>
    <lineage>
        <taxon>Bacteria</taxon>
        <taxon>Pseudomonadati</taxon>
        <taxon>Pseudomonadota</taxon>
        <taxon>Gammaproteobacteria</taxon>
        <taxon>Cellvibrionales</taxon>
        <taxon>Porticoccaceae</taxon>
        <taxon>Porticoccus</taxon>
    </lineage>
</organism>
<dbReference type="NCBIfam" id="TIGR00586">
    <property type="entry name" value="mutt"/>
    <property type="match status" value="1"/>
</dbReference>
<dbReference type="PANTHER" id="PTHR47707">
    <property type="entry name" value="8-OXO-DGTP DIPHOSPHATASE"/>
    <property type="match status" value="1"/>
</dbReference>
<dbReference type="Proteomes" id="UP001178354">
    <property type="component" value="Unassembled WGS sequence"/>
</dbReference>
<evidence type="ECO:0000256" key="8">
    <source>
        <dbReference type="ARBA" id="ARBA00022842"/>
    </source>
</evidence>
<evidence type="ECO:0000256" key="2">
    <source>
        <dbReference type="ARBA" id="ARBA00005582"/>
    </source>
</evidence>
<evidence type="ECO:0000256" key="13">
    <source>
        <dbReference type="ARBA" id="ARBA00040794"/>
    </source>
</evidence>
<feature type="binding site" evidence="18">
    <location>
        <position position="57"/>
    </location>
    <ligand>
        <name>Mg(2+)</name>
        <dbReference type="ChEBI" id="CHEBI:18420"/>
    </ligand>
</feature>
<keyword evidence="8 18" id="KW-0460">Magnesium</keyword>
<dbReference type="GO" id="GO:0035539">
    <property type="term" value="F:8-oxo-7,8-dihydrodeoxyguanosine triphosphate pyrophosphatase activity"/>
    <property type="evidence" value="ECO:0007669"/>
    <property type="project" value="UniProtKB-EC"/>
</dbReference>
<evidence type="ECO:0000256" key="9">
    <source>
        <dbReference type="ARBA" id="ARBA00023204"/>
    </source>
</evidence>
<name>A0AAW8B3A5_9GAMM</name>
<keyword evidence="4" id="KW-0235">DNA replication</keyword>
<feature type="domain" description="Nudix hydrolase" evidence="19">
    <location>
        <begin position="1"/>
        <end position="128"/>
    </location>
</feature>
<dbReference type="PANTHER" id="PTHR47707:SF1">
    <property type="entry name" value="NUDIX HYDROLASE FAMILY PROTEIN"/>
    <property type="match status" value="1"/>
</dbReference>
<dbReference type="EMBL" id="JAUUUU010000001">
    <property type="protein sequence ID" value="MDP1520024.1"/>
    <property type="molecule type" value="Genomic_DNA"/>
</dbReference>
<evidence type="ECO:0000313" key="21">
    <source>
        <dbReference type="Proteomes" id="UP001178354"/>
    </source>
</evidence>
<dbReference type="PRINTS" id="PR00502">
    <property type="entry name" value="NUDIXFAMILY"/>
</dbReference>
<comment type="catalytic activity">
    <reaction evidence="11">
        <text>8-oxo-GTP + H2O = 8-oxo-GMP + diphosphate + H(+)</text>
        <dbReference type="Rhea" id="RHEA:67616"/>
        <dbReference type="ChEBI" id="CHEBI:15377"/>
        <dbReference type="ChEBI" id="CHEBI:15378"/>
        <dbReference type="ChEBI" id="CHEBI:33019"/>
        <dbReference type="ChEBI" id="CHEBI:143553"/>
        <dbReference type="ChEBI" id="CHEBI:145694"/>
    </reaction>
</comment>
<dbReference type="GO" id="GO:0044715">
    <property type="term" value="F:8-oxo-dGDP phosphatase activity"/>
    <property type="evidence" value="ECO:0007669"/>
    <property type="project" value="TreeGrafter"/>
</dbReference>
<evidence type="ECO:0000256" key="14">
    <source>
        <dbReference type="ARBA" id="ARBA00041592"/>
    </source>
</evidence>
<keyword evidence="3" id="KW-0515">Mutator protein</keyword>
<evidence type="ECO:0000256" key="11">
    <source>
        <dbReference type="ARBA" id="ARBA00036904"/>
    </source>
</evidence>
<dbReference type="GO" id="GO:0044716">
    <property type="term" value="F:8-oxo-GDP phosphatase activity"/>
    <property type="evidence" value="ECO:0007669"/>
    <property type="project" value="TreeGrafter"/>
</dbReference>
<keyword evidence="9" id="KW-0234">DNA repair</keyword>
<feature type="binding site" evidence="17">
    <location>
        <position position="23"/>
    </location>
    <ligand>
        <name>8-oxo-dGTP</name>
        <dbReference type="ChEBI" id="CHEBI:77896"/>
    </ligand>
</feature>
<evidence type="ECO:0000256" key="16">
    <source>
        <dbReference type="ARBA" id="ARBA00042798"/>
    </source>
</evidence>
<dbReference type="EC" id="3.6.1.55" evidence="12"/>
<dbReference type="CDD" id="cd03425">
    <property type="entry name" value="NUDIX_MutT_NudA_like"/>
    <property type="match status" value="1"/>
</dbReference>
<evidence type="ECO:0000256" key="4">
    <source>
        <dbReference type="ARBA" id="ARBA00022705"/>
    </source>
</evidence>
<keyword evidence="21" id="KW-1185">Reference proteome</keyword>
<proteinExistence type="inferred from homology"/>
<feature type="binding site" evidence="17">
    <location>
        <position position="119"/>
    </location>
    <ligand>
        <name>8-oxo-dGTP</name>
        <dbReference type="ChEBI" id="CHEBI:77896"/>
    </ligand>
</feature>
<evidence type="ECO:0000256" key="10">
    <source>
        <dbReference type="ARBA" id="ARBA00035861"/>
    </source>
</evidence>
<sequence>MDVVHVAVAVIDDGDGQILIARRPDHVHQGGLWEFPGGKVEPGEAVFDALKREVWEELAIRVEAAEPLIEIRHDYPDKCVLLDVWCVNRFTGVPSGNEGQPLCWVSKKQLANYAFPEANQPIIEAVVAKISC</sequence>
<dbReference type="PROSITE" id="PS51462">
    <property type="entry name" value="NUDIX"/>
    <property type="match status" value="1"/>
</dbReference>
<evidence type="ECO:0000256" key="6">
    <source>
        <dbReference type="ARBA" id="ARBA00022763"/>
    </source>
</evidence>
<dbReference type="InterPro" id="IPR029119">
    <property type="entry name" value="MutY_C"/>
</dbReference>
<dbReference type="FunFam" id="3.90.79.10:FF:000014">
    <property type="entry name" value="8-oxo-dGTP diphosphatase MutT"/>
    <property type="match status" value="1"/>
</dbReference>
<evidence type="ECO:0000256" key="1">
    <source>
        <dbReference type="ARBA" id="ARBA00001946"/>
    </source>
</evidence>
<evidence type="ECO:0000256" key="18">
    <source>
        <dbReference type="PIRSR" id="PIRSR603561-2"/>
    </source>
</evidence>
<reference evidence="20" key="2">
    <citation type="submission" date="2023-08" db="EMBL/GenBank/DDBJ databases">
        <authorList>
            <person name="Luo J."/>
        </authorList>
    </citation>
    <scope>NUCLEOTIDE SEQUENCE</scope>
    <source>
        <strain evidence="20">DSM 25064</strain>
    </source>
</reference>
<keyword evidence="7" id="KW-0378">Hydrolase</keyword>
<comment type="catalytic activity">
    <reaction evidence="10">
        <text>8-oxo-dGTP + H2O = 8-oxo-dGMP + diphosphate + H(+)</text>
        <dbReference type="Rhea" id="RHEA:31575"/>
        <dbReference type="ChEBI" id="CHEBI:15377"/>
        <dbReference type="ChEBI" id="CHEBI:15378"/>
        <dbReference type="ChEBI" id="CHEBI:33019"/>
        <dbReference type="ChEBI" id="CHEBI:63224"/>
        <dbReference type="ChEBI" id="CHEBI:77896"/>
        <dbReference type="EC" id="3.6.1.55"/>
    </reaction>
</comment>
<dbReference type="RefSeq" id="WP_305169539.1">
    <property type="nucleotide sequence ID" value="NZ_JAUUUU010000001.1"/>
</dbReference>
<accession>A0AAW8B3A5</accession>
<evidence type="ECO:0000256" key="3">
    <source>
        <dbReference type="ARBA" id="ARBA00022457"/>
    </source>
</evidence>
<dbReference type="InterPro" id="IPR000086">
    <property type="entry name" value="NUDIX_hydrolase_dom"/>
</dbReference>
<dbReference type="InterPro" id="IPR047127">
    <property type="entry name" value="MutT-like"/>
</dbReference>
<dbReference type="GO" id="GO:0046872">
    <property type="term" value="F:metal ion binding"/>
    <property type="evidence" value="ECO:0007669"/>
    <property type="project" value="UniProtKB-KW"/>
</dbReference>
<reference evidence="20" key="1">
    <citation type="journal article" date="2010" name="Int. J. Syst. Evol. Microbiol.">
        <title>Porticoccus litoralis gen. nov., sp. nov., a gammaproteobacterium isolated from the Yellow Sea.</title>
        <authorList>
            <person name="Oh H.M."/>
            <person name="Kim H."/>
            <person name="Kim K.M."/>
            <person name="Min G.S."/>
            <person name="Cho J.C."/>
        </authorList>
    </citation>
    <scope>NUCLEOTIDE SEQUENCE</scope>
    <source>
        <strain evidence="20">DSM 25064</strain>
    </source>
</reference>
<keyword evidence="6" id="KW-0227">DNA damage</keyword>
<comment type="caution">
    <text evidence="20">The sequence shown here is derived from an EMBL/GenBank/DDBJ whole genome shotgun (WGS) entry which is preliminary data.</text>
</comment>
<evidence type="ECO:0000259" key="19">
    <source>
        <dbReference type="PROSITE" id="PS51462"/>
    </source>
</evidence>
<dbReference type="AlphaFoldDB" id="A0AAW8B3A5"/>
<dbReference type="InterPro" id="IPR015797">
    <property type="entry name" value="NUDIX_hydrolase-like_dom_sf"/>
</dbReference>
<dbReference type="GO" id="GO:0008413">
    <property type="term" value="F:8-oxo-7,8-dihydroguanosine triphosphate pyrophosphatase activity"/>
    <property type="evidence" value="ECO:0007669"/>
    <property type="project" value="InterPro"/>
</dbReference>
<evidence type="ECO:0000256" key="7">
    <source>
        <dbReference type="ARBA" id="ARBA00022801"/>
    </source>
</evidence>
<keyword evidence="5 18" id="KW-0479">Metal-binding</keyword>
<evidence type="ECO:0000256" key="12">
    <source>
        <dbReference type="ARBA" id="ARBA00038905"/>
    </source>
</evidence>
<evidence type="ECO:0000256" key="5">
    <source>
        <dbReference type="ARBA" id="ARBA00022723"/>
    </source>
</evidence>
<dbReference type="InterPro" id="IPR003561">
    <property type="entry name" value="Mutator_MutT"/>
</dbReference>
<evidence type="ECO:0000313" key="20">
    <source>
        <dbReference type="EMBL" id="MDP1520024.1"/>
    </source>
</evidence>
<dbReference type="Pfam" id="PF14815">
    <property type="entry name" value="NUDIX_4"/>
    <property type="match status" value="1"/>
</dbReference>
<dbReference type="InterPro" id="IPR020476">
    <property type="entry name" value="Nudix_hydrolase"/>
</dbReference>
<evidence type="ECO:0000256" key="15">
    <source>
        <dbReference type="ARBA" id="ARBA00041979"/>
    </source>
</evidence>
<dbReference type="SUPFAM" id="SSF55811">
    <property type="entry name" value="Nudix"/>
    <property type="match status" value="1"/>
</dbReference>